<protein>
    <submittedName>
        <fullName evidence="1">Uncharacterized protein</fullName>
    </submittedName>
</protein>
<name>A0AAE0Y647_9GAST</name>
<evidence type="ECO:0000313" key="1">
    <source>
        <dbReference type="EMBL" id="KAK3734180.1"/>
    </source>
</evidence>
<dbReference type="EMBL" id="JAWDGP010006859">
    <property type="protein sequence ID" value="KAK3734180.1"/>
    <property type="molecule type" value="Genomic_DNA"/>
</dbReference>
<dbReference type="Proteomes" id="UP001283361">
    <property type="component" value="Unassembled WGS sequence"/>
</dbReference>
<gene>
    <name evidence="1" type="ORF">RRG08_037543</name>
</gene>
<proteinExistence type="predicted"/>
<sequence>MHRDGLYRNTLCRGKPEVDEGASRDGHCEQVKDSRTQTKMRIYPDTKRILGKEQWCIVRKPNPKLDPNLFELDHRTWATLEPHWSKLGNPRSNLDLVENLVLRFVMFSENKASGWKAFDACPDVLGKS</sequence>
<accession>A0AAE0Y647</accession>
<keyword evidence="2" id="KW-1185">Reference proteome</keyword>
<organism evidence="1 2">
    <name type="scientific">Elysia crispata</name>
    <name type="common">lettuce slug</name>
    <dbReference type="NCBI Taxonomy" id="231223"/>
    <lineage>
        <taxon>Eukaryota</taxon>
        <taxon>Metazoa</taxon>
        <taxon>Spiralia</taxon>
        <taxon>Lophotrochozoa</taxon>
        <taxon>Mollusca</taxon>
        <taxon>Gastropoda</taxon>
        <taxon>Heterobranchia</taxon>
        <taxon>Euthyneura</taxon>
        <taxon>Panpulmonata</taxon>
        <taxon>Sacoglossa</taxon>
        <taxon>Placobranchoidea</taxon>
        <taxon>Plakobranchidae</taxon>
        <taxon>Elysia</taxon>
    </lineage>
</organism>
<evidence type="ECO:0000313" key="2">
    <source>
        <dbReference type="Proteomes" id="UP001283361"/>
    </source>
</evidence>
<comment type="caution">
    <text evidence="1">The sequence shown here is derived from an EMBL/GenBank/DDBJ whole genome shotgun (WGS) entry which is preliminary data.</text>
</comment>
<reference evidence="1" key="1">
    <citation type="journal article" date="2023" name="G3 (Bethesda)">
        <title>A reference genome for the long-term kleptoplast-retaining sea slug Elysia crispata morphotype clarki.</title>
        <authorList>
            <person name="Eastman K.E."/>
            <person name="Pendleton A.L."/>
            <person name="Shaikh M.A."/>
            <person name="Suttiyut T."/>
            <person name="Ogas R."/>
            <person name="Tomko P."/>
            <person name="Gavelis G."/>
            <person name="Widhalm J.R."/>
            <person name="Wisecaver J.H."/>
        </authorList>
    </citation>
    <scope>NUCLEOTIDE SEQUENCE</scope>
    <source>
        <strain evidence="1">ECLA1</strain>
    </source>
</reference>
<dbReference type="AlphaFoldDB" id="A0AAE0Y647"/>